<dbReference type="AlphaFoldDB" id="A0A5N5FJN3"/>
<name>A0A5N5FJN3_9ROSA</name>
<keyword evidence="1" id="KW-0812">Transmembrane</keyword>
<protein>
    <submittedName>
        <fullName evidence="2">Uncharacterized protein</fullName>
    </submittedName>
</protein>
<dbReference type="Proteomes" id="UP000327157">
    <property type="component" value="Chromosome 10"/>
</dbReference>
<proteinExistence type="predicted"/>
<gene>
    <name evidence="2" type="ORF">D8674_004138</name>
</gene>
<keyword evidence="1" id="KW-0472">Membrane</keyword>
<evidence type="ECO:0000313" key="2">
    <source>
        <dbReference type="EMBL" id="KAB2603133.1"/>
    </source>
</evidence>
<reference evidence="2 3" key="1">
    <citation type="submission" date="2019-09" db="EMBL/GenBank/DDBJ databases">
        <authorList>
            <person name="Ou C."/>
        </authorList>
    </citation>
    <scope>NUCLEOTIDE SEQUENCE [LARGE SCALE GENOMIC DNA]</scope>
    <source>
        <strain evidence="2">S2</strain>
        <tissue evidence="2">Leaf</tissue>
    </source>
</reference>
<reference evidence="3" key="2">
    <citation type="submission" date="2019-10" db="EMBL/GenBank/DDBJ databases">
        <title>A de novo genome assembly of a pear dwarfing rootstock.</title>
        <authorList>
            <person name="Wang F."/>
            <person name="Wang J."/>
            <person name="Li S."/>
            <person name="Zhang Y."/>
            <person name="Fang M."/>
            <person name="Ma L."/>
            <person name="Zhao Y."/>
            <person name="Jiang S."/>
        </authorList>
    </citation>
    <scope>NUCLEOTIDE SEQUENCE [LARGE SCALE GENOMIC DNA]</scope>
</reference>
<keyword evidence="3" id="KW-1185">Reference proteome</keyword>
<comment type="caution">
    <text evidence="2">The sequence shown here is derived from an EMBL/GenBank/DDBJ whole genome shotgun (WGS) entry which is preliminary data.</text>
</comment>
<organism evidence="2 3">
    <name type="scientific">Pyrus ussuriensis x Pyrus communis</name>
    <dbReference type="NCBI Taxonomy" id="2448454"/>
    <lineage>
        <taxon>Eukaryota</taxon>
        <taxon>Viridiplantae</taxon>
        <taxon>Streptophyta</taxon>
        <taxon>Embryophyta</taxon>
        <taxon>Tracheophyta</taxon>
        <taxon>Spermatophyta</taxon>
        <taxon>Magnoliopsida</taxon>
        <taxon>eudicotyledons</taxon>
        <taxon>Gunneridae</taxon>
        <taxon>Pentapetalae</taxon>
        <taxon>rosids</taxon>
        <taxon>fabids</taxon>
        <taxon>Rosales</taxon>
        <taxon>Rosaceae</taxon>
        <taxon>Amygdaloideae</taxon>
        <taxon>Maleae</taxon>
        <taxon>Pyrus</taxon>
    </lineage>
</organism>
<evidence type="ECO:0000256" key="1">
    <source>
        <dbReference type="SAM" id="Phobius"/>
    </source>
</evidence>
<keyword evidence="1" id="KW-1133">Transmembrane helix</keyword>
<sequence>MELLFEGYGIMGFVDGSNPCPARFLPSVSNNSYVESNSSLSNLETNEYKVWKMHDSAIMQLITATLLFIVVSYAIGSSCSKDLWTKLKEHFSTVSKTSICVMQGKESVISFKEFQAQLRAEEAILETNYATHSCLLFIKGLILGITKGTVLVNPAMSLSLKIITKTKARASFIKLCNQDGHTTPYCNNIPRDKPKCFIYGKSNHIAQYCFHKDKGPQFQQQFSMPVGQSSSQYPMQTMNTVISQSSQSVPGMSSNQSNPQFGNLSLATPYPSNEMVHTTNGEVLNISHIGQGHMEDVIQRSVQ</sequence>
<accession>A0A5N5FJN3</accession>
<feature type="transmembrane region" description="Helical" evidence="1">
    <location>
        <begin position="57"/>
        <end position="76"/>
    </location>
</feature>
<dbReference type="EMBL" id="SMOL01000695">
    <property type="protein sequence ID" value="KAB2603133.1"/>
    <property type="molecule type" value="Genomic_DNA"/>
</dbReference>
<reference evidence="2 3" key="3">
    <citation type="submission" date="2019-11" db="EMBL/GenBank/DDBJ databases">
        <title>A de novo genome assembly of a pear dwarfing rootstock.</title>
        <authorList>
            <person name="Wang F."/>
            <person name="Wang J."/>
            <person name="Li S."/>
            <person name="Zhang Y."/>
            <person name="Fang M."/>
            <person name="Ma L."/>
            <person name="Zhao Y."/>
            <person name="Jiang S."/>
        </authorList>
    </citation>
    <scope>NUCLEOTIDE SEQUENCE [LARGE SCALE GENOMIC DNA]</scope>
    <source>
        <strain evidence="2">S2</strain>
        <tissue evidence="2">Leaf</tissue>
    </source>
</reference>
<evidence type="ECO:0000313" key="3">
    <source>
        <dbReference type="Proteomes" id="UP000327157"/>
    </source>
</evidence>